<gene>
    <name evidence="1" type="ORF">EEDITHA_LOCUS19983</name>
</gene>
<evidence type="ECO:0000313" key="1">
    <source>
        <dbReference type="EMBL" id="CAH2105769.1"/>
    </source>
</evidence>
<accession>A0AAU9V6M5</accession>
<name>A0AAU9V6M5_EUPED</name>
<dbReference type="Proteomes" id="UP001153954">
    <property type="component" value="Unassembled WGS sequence"/>
</dbReference>
<proteinExistence type="predicted"/>
<organism evidence="1 2">
    <name type="scientific">Euphydryas editha</name>
    <name type="common">Edith's checkerspot</name>
    <dbReference type="NCBI Taxonomy" id="104508"/>
    <lineage>
        <taxon>Eukaryota</taxon>
        <taxon>Metazoa</taxon>
        <taxon>Ecdysozoa</taxon>
        <taxon>Arthropoda</taxon>
        <taxon>Hexapoda</taxon>
        <taxon>Insecta</taxon>
        <taxon>Pterygota</taxon>
        <taxon>Neoptera</taxon>
        <taxon>Endopterygota</taxon>
        <taxon>Lepidoptera</taxon>
        <taxon>Glossata</taxon>
        <taxon>Ditrysia</taxon>
        <taxon>Papilionoidea</taxon>
        <taxon>Nymphalidae</taxon>
        <taxon>Nymphalinae</taxon>
        <taxon>Euphydryas</taxon>
    </lineage>
</organism>
<comment type="caution">
    <text evidence="1">The sequence shown here is derived from an EMBL/GenBank/DDBJ whole genome shotgun (WGS) entry which is preliminary data.</text>
</comment>
<keyword evidence="2" id="KW-1185">Reference proteome</keyword>
<reference evidence="1" key="1">
    <citation type="submission" date="2022-03" db="EMBL/GenBank/DDBJ databases">
        <authorList>
            <person name="Tunstrom K."/>
        </authorList>
    </citation>
    <scope>NUCLEOTIDE SEQUENCE</scope>
</reference>
<sequence>MRLVWLWVQRGFAQKLCKAYSTISLNSALLLAGILPLDLRICEVMALYCVRKGVPQWEIGDQEVEPMGSALQSPYSVEHIDLEFKYLVDQEQ</sequence>
<dbReference type="EMBL" id="CAKOGL010000028">
    <property type="protein sequence ID" value="CAH2105769.1"/>
    <property type="molecule type" value="Genomic_DNA"/>
</dbReference>
<evidence type="ECO:0000313" key="2">
    <source>
        <dbReference type="Proteomes" id="UP001153954"/>
    </source>
</evidence>
<protein>
    <submittedName>
        <fullName evidence="1">Uncharacterized protein</fullName>
    </submittedName>
</protein>
<dbReference type="AlphaFoldDB" id="A0AAU9V6M5"/>